<dbReference type="Proteomes" id="UP000030002">
    <property type="component" value="Unassembled WGS sequence"/>
</dbReference>
<dbReference type="RefSeq" id="WP_035911049.1">
    <property type="nucleotide sequence ID" value="NZ_AVPJ01000001.1"/>
</dbReference>
<reference evidence="2 3" key="1">
    <citation type="submission" date="2013-08" db="EMBL/GenBank/DDBJ databases">
        <title>The genome sequence of Knoellia sinensis.</title>
        <authorList>
            <person name="Zhu W."/>
            <person name="Wang G."/>
        </authorList>
    </citation>
    <scope>NUCLEOTIDE SEQUENCE [LARGE SCALE GENOMIC DNA]</scope>
    <source>
        <strain evidence="2 3">KCTC 19936</strain>
    </source>
</reference>
<evidence type="ECO:0000313" key="3">
    <source>
        <dbReference type="Proteomes" id="UP000030002"/>
    </source>
</evidence>
<dbReference type="InterPro" id="IPR010310">
    <property type="entry name" value="T7SS_ESAT-6-like"/>
</dbReference>
<dbReference type="AlphaFoldDB" id="A0A0A0JCD9"/>
<evidence type="ECO:0000256" key="1">
    <source>
        <dbReference type="RuleBase" id="RU362001"/>
    </source>
</evidence>
<sequence>MGNTTHSVGAGAIAKSAGIVDQTRTDLKNRLNTLQGQMEEVKAHWEGAGAGAFQNVQSAWTIQAKDLVDILDNFRENLIANDKQYTADDQGASDLLSKYTSQLGGK</sequence>
<accession>A0A0A0JCD9</accession>
<dbReference type="EMBL" id="AVPJ01000001">
    <property type="protein sequence ID" value="KGN35020.1"/>
    <property type="molecule type" value="Genomic_DNA"/>
</dbReference>
<comment type="similarity">
    <text evidence="1">Belongs to the WXG100 family.</text>
</comment>
<comment type="caution">
    <text evidence="2">The sequence shown here is derived from an EMBL/GenBank/DDBJ whole genome shotgun (WGS) entry which is preliminary data.</text>
</comment>
<gene>
    <name evidence="2" type="ORF">N802_01340</name>
</gene>
<dbReference type="SUPFAM" id="SSF140453">
    <property type="entry name" value="EsxAB dimer-like"/>
    <property type="match status" value="1"/>
</dbReference>
<dbReference type="Gene3D" id="1.10.287.1060">
    <property type="entry name" value="ESAT-6-like"/>
    <property type="match status" value="1"/>
</dbReference>
<dbReference type="STRING" id="1385520.N802_01340"/>
<dbReference type="eggNOG" id="COG4842">
    <property type="taxonomic scope" value="Bacteria"/>
</dbReference>
<name>A0A0A0JCD9_9MICO</name>
<organism evidence="2 3">
    <name type="scientific">Knoellia sinensis KCTC 19936</name>
    <dbReference type="NCBI Taxonomy" id="1385520"/>
    <lineage>
        <taxon>Bacteria</taxon>
        <taxon>Bacillati</taxon>
        <taxon>Actinomycetota</taxon>
        <taxon>Actinomycetes</taxon>
        <taxon>Micrococcales</taxon>
        <taxon>Intrasporangiaceae</taxon>
        <taxon>Knoellia</taxon>
    </lineage>
</organism>
<dbReference type="NCBIfam" id="TIGR03930">
    <property type="entry name" value="WXG100_ESAT6"/>
    <property type="match status" value="1"/>
</dbReference>
<keyword evidence="3" id="KW-1185">Reference proteome</keyword>
<dbReference type="InterPro" id="IPR036689">
    <property type="entry name" value="ESAT-6-like_sf"/>
</dbReference>
<evidence type="ECO:0000313" key="2">
    <source>
        <dbReference type="EMBL" id="KGN35020.1"/>
    </source>
</evidence>
<proteinExistence type="inferred from homology"/>
<protein>
    <recommendedName>
        <fullName evidence="1">ESAT-6-like protein</fullName>
    </recommendedName>
</protein>
<dbReference type="Pfam" id="PF06013">
    <property type="entry name" value="WXG100"/>
    <property type="match status" value="1"/>
</dbReference>